<comment type="subcellular location">
    <subcellularLocation>
        <location evidence="1">Cytoplasm</location>
    </subcellularLocation>
</comment>
<protein>
    <recommendedName>
        <fullName evidence="8">C-CAP/cofactor C-like domain-containing protein</fullName>
    </recommendedName>
</protein>
<comment type="similarity">
    <text evidence="2">Belongs to the TBCC family.</text>
</comment>
<dbReference type="PANTHER" id="PTHR15139:SF0">
    <property type="entry name" value="TUBULIN-SPECIFIC CHAPERONE C"/>
    <property type="match status" value="1"/>
</dbReference>
<dbReference type="GO" id="GO:0005737">
    <property type="term" value="C:cytoplasm"/>
    <property type="evidence" value="ECO:0007669"/>
    <property type="project" value="UniProtKB-SubCell"/>
</dbReference>
<comment type="subunit">
    <text evidence="6">Supercomplex made of cofactors A to E. Cofactors A and D function by capturing and stabilizing tubulin in a quasi-native conformation. Cofactor E binds to the cofactor D-tubulin complex; interaction with cofactor C then causes the release of tubulin polypeptides that are committed to the native state.</text>
</comment>
<name>A0AAN7UFJ7_9PEZI</name>
<dbReference type="GO" id="GO:0015631">
    <property type="term" value="F:tubulin binding"/>
    <property type="evidence" value="ECO:0007669"/>
    <property type="project" value="InterPro"/>
</dbReference>
<proteinExistence type="inferred from homology"/>
<dbReference type="InterPro" id="IPR016098">
    <property type="entry name" value="CAP/MinC_C"/>
</dbReference>
<evidence type="ECO:0000256" key="6">
    <source>
        <dbReference type="ARBA" id="ARBA00026055"/>
    </source>
</evidence>
<accession>A0AAN7UFJ7</accession>
<comment type="caution">
    <text evidence="9">The sequence shown here is derived from an EMBL/GenBank/DDBJ whole genome shotgun (WGS) entry which is preliminary data.</text>
</comment>
<keyword evidence="5" id="KW-0143">Chaperone</keyword>
<dbReference type="Gene3D" id="2.160.20.70">
    <property type="match status" value="1"/>
</dbReference>
<dbReference type="AlphaFoldDB" id="A0AAN7UFJ7"/>
<keyword evidence="4" id="KW-0007">Acetylation</keyword>
<dbReference type="InterPro" id="IPR017901">
    <property type="entry name" value="C-CAP_CF_C-like"/>
</dbReference>
<dbReference type="EMBL" id="JAWHQM010000002">
    <property type="protein sequence ID" value="KAK5625244.1"/>
    <property type="molecule type" value="Genomic_DNA"/>
</dbReference>
<reference evidence="9 10" key="1">
    <citation type="submission" date="2023-10" db="EMBL/GenBank/DDBJ databases">
        <title>Draft genome sequence of Xylaria bambusicola isolate GMP-LS, the root and basal stem rot pathogen of sugarcane in Indonesia.</title>
        <authorList>
            <person name="Selvaraj P."/>
            <person name="Muralishankar V."/>
            <person name="Muruganantham S."/>
            <person name="Sp S."/>
            <person name="Haryani S."/>
            <person name="Lau K.J.X."/>
            <person name="Naqvi N.I."/>
        </authorList>
    </citation>
    <scope>NUCLEOTIDE SEQUENCE [LARGE SCALE GENOMIC DNA]</scope>
    <source>
        <strain evidence="9">GMP-LS</strain>
    </source>
</reference>
<dbReference type="InterPro" id="IPR038397">
    <property type="entry name" value="TBCC_N_sf"/>
</dbReference>
<feature type="compositionally biased region" description="Polar residues" evidence="7">
    <location>
        <begin position="97"/>
        <end position="108"/>
    </location>
</feature>
<evidence type="ECO:0000256" key="5">
    <source>
        <dbReference type="ARBA" id="ARBA00023186"/>
    </source>
</evidence>
<dbReference type="InterPro" id="IPR027684">
    <property type="entry name" value="TBCC"/>
</dbReference>
<dbReference type="SMART" id="SM00673">
    <property type="entry name" value="CARP"/>
    <property type="match status" value="1"/>
</dbReference>
<keyword evidence="3" id="KW-0963">Cytoplasm</keyword>
<evidence type="ECO:0000313" key="9">
    <source>
        <dbReference type="EMBL" id="KAK5625244.1"/>
    </source>
</evidence>
<dbReference type="PANTHER" id="PTHR15139">
    <property type="entry name" value="TUBULIN FOLDING COFACTOR C"/>
    <property type="match status" value="1"/>
</dbReference>
<evidence type="ECO:0000256" key="4">
    <source>
        <dbReference type="ARBA" id="ARBA00022990"/>
    </source>
</evidence>
<dbReference type="Pfam" id="PF07986">
    <property type="entry name" value="TBCC"/>
    <property type="match status" value="1"/>
</dbReference>
<dbReference type="InterPro" id="IPR012945">
    <property type="entry name" value="Tubulin-bd_cofactor_C_dom"/>
</dbReference>
<gene>
    <name evidence="9" type="ORF">RRF57_000961</name>
</gene>
<feature type="domain" description="C-CAP/cofactor C-like" evidence="8">
    <location>
        <begin position="192"/>
        <end position="318"/>
    </location>
</feature>
<dbReference type="InterPro" id="IPR031925">
    <property type="entry name" value="TBCC_N"/>
</dbReference>
<dbReference type="InterPro" id="IPR006599">
    <property type="entry name" value="CARP_motif"/>
</dbReference>
<dbReference type="Proteomes" id="UP001305414">
    <property type="component" value="Unassembled WGS sequence"/>
</dbReference>
<sequence>MADPKEKFFRHFQAEITLIQDEIDSLAAMSPIGGERQTGIDKVLAGISRLSNEVMDATDFIPSYDQRAYSQAIKALTEKLNVMTGKLGPKSRFQFKSRNTGATATHSQAAPDLRIHRPWGSDGSQDVEDTTNEVADVETRDAVGVLPAISSTKNYNEELSRSDSVGGVRKPSFSTAKNIAISDHRGLHIMLPSTASRATSSGSLTNLARCIVDMTVPTSAGAPFAGLVLKNIKHSLIIAGHVAGPAHLTSIEDSIIVVAARQVRMHDCKNVQVYLHCTSHPIIEDCSKVAFAPLPSYYVNESTTPETNQWDKVDDFKWLKDTASPNWSILPEKHRVQGDVWENTVCGKASMSTDDILRELLILTPTGMAFPDEATT</sequence>
<evidence type="ECO:0000256" key="7">
    <source>
        <dbReference type="SAM" id="MobiDB-lite"/>
    </source>
</evidence>
<evidence type="ECO:0000256" key="1">
    <source>
        <dbReference type="ARBA" id="ARBA00004496"/>
    </source>
</evidence>
<organism evidence="9 10">
    <name type="scientific">Xylaria bambusicola</name>
    <dbReference type="NCBI Taxonomy" id="326684"/>
    <lineage>
        <taxon>Eukaryota</taxon>
        <taxon>Fungi</taxon>
        <taxon>Dikarya</taxon>
        <taxon>Ascomycota</taxon>
        <taxon>Pezizomycotina</taxon>
        <taxon>Sordariomycetes</taxon>
        <taxon>Xylariomycetidae</taxon>
        <taxon>Xylariales</taxon>
        <taxon>Xylariaceae</taxon>
        <taxon>Xylaria</taxon>
    </lineage>
</organism>
<evidence type="ECO:0000256" key="2">
    <source>
        <dbReference type="ARBA" id="ARBA00008848"/>
    </source>
</evidence>
<dbReference type="Pfam" id="PF16752">
    <property type="entry name" value="TBCC_N"/>
    <property type="match status" value="1"/>
</dbReference>
<evidence type="ECO:0000313" key="10">
    <source>
        <dbReference type="Proteomes" id="UP001305414"/>
    </source>
</evidence>
<dbReference type="PROSITE" id="PS51329">
    <property type="entry name" value="C_CAP_COFACTOR_C"/>
    <property type="match status" value="1"/>
</dbReference>
<dbReference type="GO" id="GO:0007023">
    <property type="term" value="P:post-chaperonin tubulin folding pathway"/>
    <property type="evidence" value="ECO:0007669"/>
    <property type="project" value="InterPro"/>
</dbReference>
<dbReference type="Gene3D" id="1.20.58.1250">
    <property type="entry name" value="Tubulin Binding Cofactor C, N-terminal domain"/>
    <property type="match status" value="1"/>
</dbReference>
<keyword evidence="10" id="KW-1185">Reference proteome</keyword>
<evidence type="ECO:0000256" key="3">
    <source>
        <dbReference type="ARBA" id="ARBA00022490"/>
    </source>
</evidence>
<evidence type="ECO:0000259" key="8">
    <source>
        <dbReference type="PROSITE" id="PS51329"/>
    </source>
</evidence>
<dbReference type="GO" id="GO:0007021">
    <property type="term" value="P:tubulin complex assembly"/>
    <property type="evidence" value="ECO:0007669"/>
    <property type="project" value="TreeGrafter"/>
</dbReference>
<feature type="region of interest" description="Disordered" evidence="7">
    <location>
        <begin position="97"/>
        <end position="127"/>
    </location>
</feature>